<feature type="chain" id="PRO_5043571470" evidence="4">
    <location>
        <begin position="26"/>
        <end position="260"/>
    </location>
</feature>
<evidence type="ECO:0000256" key="1">
    <source>
        <dbReference type="ARBA" id="ARBA00010634"/>
    </source>
</evidence>
<dbReference type="InterPro" id="IPR007428">
    <property type="entry name" value="MlaA"/>
</dbReference>
<sequence>MGKSIRNRNVFIVSAVLLASSSGCVSVPVENPDDPWESWNRGAQQFNDDFDENIMKPLAKGYLVATPEPVDRGISNFFSNIDDIGVTLNDALQWKVQQAGMDMGRFLLNTTVGVAGFIDVATDIGLPKHNEDFEQTLGVWGVSSGPYLVIPFWGPSSPRGVGGLIGDAAMDPVNYTVFGGVAANVAGTASDLLDVTDRRAGLMTTEKIVDEAAIDRYAFIRNSYQQHREYLVNDGNIPEDDLLEPIESNESEGMTMEPSQ</sequence>
<dbReference type="GO" id="GO:0120010">
    <property type="term" value="P:intermembrane phospholipid transfer"/>
    <property type="evidence" value="ECO:0007669"/>
    <property type="project" value="TreeGrafter"/>
</dbReference>
<dbReference type="PROSITE" id="PS51257">
    <property type="entry name" value="PROKAR_LIPOPROTEIN"/>
    <property type="match status" value="1"/>
</dbReference>
<accession>A0AAU7NR04</accession>
<dbReference type="Pfam" id="PF04333">
    <property type="entry name" value="MlaA"/>
    <property type="match status" value="1"/>
</dbReference>
<dbReference type="EMBL" id="CP157743">
    <property type="protein sequence ID" value="XBS19403.1"/>
    <property type="molecule type" value="Genomic_DNA"/>
</dbReference>
<protein>
    <submittedName>
        <fullName evidence="5">VacJ family lipoprotein</fullName>
    </submittedName>
</protein>
<dbReference type="PANTHER" id="PTHR30035:SF3">
    <property type="entry name" value="INTERMEMBRANE PHOSPHOLIPID TRANSPORT SYSTEM LIPOPROTEIN MLAA"/>
    <property type="match status" value="1"/>
</dbReference>
<feature type="signal peptide" evidence="4">
    <location>
        <begin position="1"/>
        <end position="25"/>
    </location>
</feature>
<evidence type="ECO:0000256" key="4">
    <source>
        <dbReference type="SAM" id="SignalP"/>
    </source>
</evidence>
<evidence type="ECO:0000256" key="2">
    <source>
        <dbReference type="ARBA" id="ARBA00022729"/>
    </source>
</evidence>
<evidence type="ECO:0000313" key="6">
    <source>
        <dbReference type="Proteomes" id="UP001225378"/>
    </source>
</evidence>
<feature type="compositionally biased region" description="Acidic residues" evidence="3">
    <location>
        <begin position="237"/>
        <end position="250"/>
    </location>
</feature>
<keyword evidence="6" id="KW-1185">Reference proteome</keyword>
<feature type="region of interest" description="Disordered" evidence="3">
    <location>
        <begin position="235"/>
        <end position="260"/>
    </location>
</feature>
<dbReference type="KEGG" id="mech:Q9L42_013635"/>
<name>A0AAU7NR04_9GAMM</name>
<reference evidence="5 6" key="1">
    <citation type="journal article" date="2024" name="Microbiology">
        <title>Methylomarinum rosea sp. nov., a novel halophilic methanotrophic bacterium from the hypersaline Lake Elton.</title>
        <authorList>
            <person name="Suleimanov R.Z."/>
            <person name="Oshkin I.Y."/>
            <person name="Danilova O.V."/>
            <person name="Suzina N.E."/>
            <person name="Dedysh S.N."/>
        </authorList>
    </citation>
    <scope>NUCLEOTIDE SEQUENCE [LARGE SCALE GENOMIC DNA]</scope>
    <source>
        <strain evidence="5 6">Ch1-1</strain>
    </source>
</reference>
<keyword evidence="2 4" id="KW-0732">Signal</keyword>
<keyword evidence="5" id="KW-0449">Lipoprotein</keyword>
<proteinExistence type="inferred from homology"/>
<evidence type="ECO:0000313" key="5">
    <source>
        <dbReference type="EMBL" id="XBS19403.1"/>
    </source>
</evidence>
<gene>
    <name evidence="5" type="ORF">Q9L42_013635</name>
</gene>
<organism evidence="5 6">
    <name type="scientific">Methylomarinum roseum</name>
    <dbReference type="NCBI Taxonomy" id="3067653"/>
    <lineage>
        <taxon>Bacteria</taxon>
        <taxon>Pseudomonadati</taxon>
        <taxon>Pseudomonadota</taxon>
        <taxon>Gammaproteobacteria</taxon>
        <taxon>Methylococcales</taxon>
        <taxon>Methylococcaceae</taxon>
        <taxon>Methylomarinum</taxon>
    </lineage>
</organism>
<dbReference type="AlphaFoldDB" id="A0AAU7NR04"/>
<dbReference type="PANTHER" id="PTHR30035">
    <property type="entry name" value="LIPOPROTEIN VACJ-RELATED"/>
    <property type="match status" value="1"/>
</dbReference>
<comment type="similarity">
    <text evidence="1">Belongs to the MlaA family.</text>
</comment>
<dbReference type="GO" id="GO:0016020">
    <property type="term" value="C:membrane"/>
    <property type="evidence" value="ECO:0007669"/>
    <property type="project" value="InterPro"/>
</dbReference>
<dbReference type="RefSeq" id="WP_305907853.1">
    <property type="nucleotide sequence ID" value="NZ_CP157743.1"/>
</dbReference>
<dbReference type="PRINTS" id="PR01805">
    <property type="entry name" value="VACJLIPOPROT"/>
</dbReference>
<dbReference type="Proteomes" id="UP001225378">
    <property type="component" value="Chromosome"/>
</dbReference>
<evidence type="ECO:0000256" key="3">
    <source>
        <dbReference type="SAM" id="MobiDB-lite"/>
    </source>
</evidence>